<dbReference type="CDD" id="cd16454">
    <property type="entry name" value="RING-H2_PA-TM-RING"/>
    <property type="match status" value="1"/>
</dbReference>
<dbReference type="Gene3D" id="3.30.40.10">
    <property type="entry name" value="Zinc/RING finger domain, C3HC4 (zinc finger)"/>
    <property type="match status" value="1"/>
</dbReference>
<dbReference type="EMBL" id="SDRB02007221">
    <property type="protein sequence ID" value="THG11485.1"/>
    <property type="molecule type" value="Genomic_DNA"/>
</dbReference>
<dbReference type="InterPro" id="IPR051826">
    <property type="entry name" value="E3_ubiquitin-ligase_domain"/>
</dbReference>
<accession>A0A4S4E7R6</accession>
<sequence>MVSVNEVKDLKVSVFKWNEKLYNIEELQGLFMFRINNTSKKVIQIKQGGCVKEIFKKFEVSIFDLMKLSTLNSTEQLVSQGIQGIKYFSEETILNLIKVVPVYLHSCFKFDIKTSHQKPTIVIAVDVYISRTTSYMRKRLPRKQVKRQKVVDVNSENVSGKFSVDEVQEIRGMLRLLLKEPMLLWVKPISNQKRQGLHQVEAAMKVKELEGDGKEVDACSICLEGICGGMMVAVTPCSHVFHRDCLFKWLLKARRCPFCRSFCAILV</sequence>
<keyword evidence="1" id="KW-0862">Zinc</keyword>
<feature type="domain" description="RING-type" evidence="2">
    <location>
        <begin position="219"/>
        <end position="260"/>
    </location>
</feature>
<dbReference type="GO" id="GO:0006511">
    <property type="term" value="P:ubiquitin-dependent protein catabolic process"/>
    <property type="evidence" value="ECO:0007669"/>
    <property type="project" value="TreeGrafter"/>
</dbReference>
<dbReference type="PANTHER" id="PTHR22765:SF434">
    <property type="entry name" value="GB|AAD18119.1-RELATED"/>
    <property type="match status" value="1"/>
</dbReference>
<protein>
    <recommendedName>
        <fullName evidence="2">RING-type domain-containing protein</fullName>
    </recommendedName>
</protein>
<keyword evidence="4" id="KW-1185">Reference proteome</keyword>
<reference evidence="3 4" key="1">
    <citation type="journal article" date="2018" name="Proc. Natl. Acad. Sci. U.S.A.">
        <title>Draft genome sequence of Camellia sinensis var. sinensis provides insights into the evolution of the tea genome and tea quality.</title>
        <authorList>
            <person name="Wei C."/>
            <person name="Yang H."/>
            <person name="Wang S."/>
            <person name="Zhao J."/>
            <person name="Liu C."/>
            <person name="Gao L."/>
            <person name="Xia E."/>
            <person name="Lu Y."/>
            <person name="Tai Y."/>
            <person name="She G."/>
            <person name="Sun J."/>
            <person name="Cao H."/>
            <person name="Tong W."/>
            <person name="Gao Q."/>
            <person name="Li Y."/>
            <person name="Deng W."/>
            <person name="Jiang X."/>
            <person name="Wang W."/>
            <person name="Chen Q."/>
            <person name="Zhang S."/>
            <person name="Li H."/>
            <person name="Wu J."/>
            <person name="Wang P."/>
            <person name="Li P."/>
            <person name="Shi C."/>
            <person name="Zheng F."/>
            <person name="Jian J."/>
            <person name="Huang B."/>
            <person name="Shan D."/>
            <person name="Shi M."/>
            <person name="Fang C."/>
            <person name="Yue Y."/>
            <person name="Li F."/>
            <person name="Li D."/>
            <person name="Wei S."/>
            <person name="Han B."/>
            <person name="Jiang C."/>
            <person name="Yin Y."/>
            <person name="Xia T."/>
            <person name="Zhang Z."/>
            <person name="Bennetzen J.L."/>
            <person name="Zhao S."/>
            <person name="Wan X."/>
        </authorList>
    </citation>
    <scope>NUCLEOTIDE SEQUENCE [LARGE SCALE GENOMIC DNA]</scope>
    <source>
        <strain evidence="4">cv. Shuchazao</strain>
        <tissue evidence="3">Leaf</tissue>
    </source>
</reference>
<dbReference type="InterPro" id="IPR001841">
    <property type="entry name" value="Znf_RING"/>
</dbReference>
<gene>
    <name evidence="3" type="ORF">TEA_011193</name>
</gene>
<evidence type="ECO:0000313" key="3">
    <source>
        <dbReference type="EMBL" id="THG11485.1"/>
    </source>
</evidence>
<dbReference type="InterPro" id="IPR013083">
    <property type="entry name" value="Znf_RING/FYVE/PHD"/>
</dbReference>
<keyword evidence="1" id="KW-0479">Metal-binding</keyword>
<evidence type="ECO:0000313" key="4">
    <source>
        <dbReference type="Proteomes" id="UP000306102"/>
    </source>
</evidence>
<comment type="caution">
    <text evidence="3">The sequence shown here is derived from an EMBL/GenBank/DDBJ whole genome shotgun (WGS) entry which is preliminary data.</text>
</comment>
<organism evidence="3 4">
    <name type="scientific">Camellia sinensis var. sinensis</name>
    <name type="common">China tea</name>
    <dbReference type="NCBI Taxonomy" id="542762"/>
    <lineage>
        <taxon>Eukaryota</taxon>
        <taxon>Viridiplantae</taxon>
        <taxon>Streptophyta</taxon>
        <taxon>Embryophyta</taxon>
        <taxon>Tracheophyta</taxon>
        <taxon>Spermatophyta</taxon>
        <taxon>Magnoliopsida</taxon>
        <taxon>eudicotyledons</taxon>
        <taxon>Gunneridae</taxon>
        <taxon>Pentapetalae</taxon>
        <taxon>asterids</taxon>
        <taxon>Ericales</taxon>
        <taxon>Theaceae</taxon>
        <taxon>Camellia</taxon>
    </lineage>
</organism>
<dbReference type="STRING" id="542762.A0A4S4E7R6"/>
<proteinExistence type="predicted"/>
<dbReference type="Pfam" id="PF13639">
    <property type="entry name" value="zf-RING_2"/>
    <property type="match status" value="1"/>
</dbReference>
<keyword evidence="1" id="KW-0863">Zinc-finger</keyword>
<dbReference type="PANTHER" id="PTHR22765">
    <property type="entry name" value="RING FINGER AND PROTEASE ASSOCIATED DOMAIN-CONTAINING"/>
    <property type="match status" value="1"/>
</dbReference>
<name>A0A4S4E7R6_CAMSN</name>
<dbReference type="Proteomes" id="UP000306102">
    <property type="component" value="Unassembled WGS sequence"/>
</dbReference>
<dbReference type="AlphaFoldDB" id="A0A4S4E7R6"/>
<dbReference type="PROSITE" id="PS50089">
    <property type="entry name" value="ZF_RING_2"/>
    <property type="match status" value="1"/>
</dbReference>
<dbReference type="GO" id="GO:0008270">
    <property type="term" value="F:zinc ion binding"/>
    <property type="evidence" value="ECO:0007669"/>
    <property type="project" value="UniProtKB-KW"/>
</dbReference>
<dbReference type="SUPFAM" id="SSF57850">
    <property type="entry name" value="RING/U-box"/>
    <property type="match status" value="1"/>
</dbReference>
<dbReference type="GO" id="GO:0061630">
    <property type="term" value="F:ubiquitin protein ligase activity"/>
    <property type="evidence" value="ECO:0007669"/>
    <property type="project" value="TreeGrafter"/>
</dbReference>
<dbReference type="SMART" id="SM00184">
    <property type="entry name" value="RING"/>
    <property type="match status" value="1"/>
</dbReference>
<evidence type="ECO:0000256" key="1">
    <source>
        <dbReference type="PROSITE-ProRule" id="PRU00175"/>
    </source>
</evidence>
<evidence type="ECO:0000259" key="2">
    <source>
        <dbReference type="PROSITE" id="PS50089"/>
    </source>
</evidence>